<dbReference type="STRING" id="47879.AXG94_10785"/>
<feature type="transmembrane region" description="Helical" evidence="8">
    <location>
        <begin position="5"/>
        <end position="23"/>
    </location>
</feature>
<evidence type="ECO:0000313" key="10">
    <source>
        <dbReference type="EMBL" id="RMM53842.1"/>
    </source>
</evidence>
<dbReference type="Proteomes" id="UP000270661">
    <property type="component" value="Unassembled WGS sequence"/>
</dbReference>
<evidence type="ECO:0000256" key="3">
    <source>
        <dbReference type="ARBA" id="ARBA00022617"/>
    </source>
</evidence>
<evidence type="ECO:0000256" key="1">
    <source>
        <dbReference type="ARBA" id="ARBA00004141"/>
    </source>
</evidence>
<evidence type="ECO:0000256" key="5">
    <source>
        <dbReference type="ARBA" id="ARBA00022989"/>
    </source>
</evidence>
<dbReference type="GO" id="GO:0046872">
    <property type="term" value="F:metal ion binding"/>
    <property type="evidence" value="ECO:0007669"/>
    <property type="project" value="UniProtKB-KW"/>
</dbReference>
<dbReference type="InterPro" id="IPR013130">
    <property type="entry name" value="Fe3_Rdtase_TM_dom"/>
</dbReference>
<dbReference type="RefSeq" id="WP_053193699.1">
    <property type="nucleotide sequence ID" value="NZ_CP072011.1"/>
</dbReference>
<comment type="subcellular location">
    <subcellularLocation>
        <location evidence="8">Cell membrane</location>
        <topology evidence="8">Multi-pass membrane protein</topology>
    </subcellularLocation>
    <subcellularLocation>
        <location evidence="1">Membrane</location>
        <topology evidence="1">Multi-pass membrane protein</topology>
    </subcellularLocation>
</comment>
<dbReference type="InterPro" id="IPR022837">
    <property type="entry name" value="MsrQ-like"/>
</dbReference>
<organism evidence="10 11">
    <name type="scientific">Pseudomonas corrugata</name>
    <dbReference type="NCBI Taxonomy" id="47879"/>
    <lineage>
        <taxon>Bacteria</taxon>
        <taxon>Pseudomonadati</taxon>
        <taxon>Pseudomonadota</taxon>
        <taxon>Gammaproteobacteria</taxon>
        <taxon>Pseudomonadales</taxon>
        <taxon>Pseudomonadaceae</taxon>
        <taxon>Pseudomonas</taxon>
    </lineage>
</organism>
<comment type="function">
    <text evidence="8">Part of the MsrPQ system that repairs oxidized periplasmic proteins containing methionine sulfoxide residues (Met-O), using respiratory chain electrons. Thus protects these proteins from oxidative-stress damage caused by reactive species of oxygen and chlorine generated by the host defense mechanisms. MsrPQ is essential for the maintenance of envelope integrity under bleach stress, rescuing a wide series of structurally unrelated periplasmic proteins from methionine oxidation. MsrQ provides electrons for reduction to the reductase catalytic subunit MsrP, using the quinone pool of the respiratory chain.</text>
</comment>
<comment type="similarity">
    <text evidence="8">Belongs to the MsrQ family.</text>
</comment>
<dbReference type="GO" id="GO:0005886">
    <property type="term" value="C:plasma membrane"/>
    <property type="evidence" value="ECO:0007669"/>
    <property type="project" value="UniProtKB-SubCell"/>
</dbReference>
<keyword evidence="7 8" id="KW-0472">Membrane</keyword>
<evidence type="ECO:0000313" key="11">
    <source>
        <dbReference type="Proteomes" id="UP000270661"/>
    </source>
</evidence>
<feature type="transmembrane region" description="Helical" evidence="8">
    <location>
        <begin position="43"/>
        <end position="63"/>
    </location>
</feature>
<comment type="subunit">
    <text evidence="8">Heterodimer of a catalytic subunit (MsrP) and a heme-binding subunit (MsrQ).</text>
</comment>
<dbReference type="OrthoDB" id="9788328at2"/>
<feature type="domain" description="Ferric oxidoreductase" evidence="9">
    <location>
        <begin position="47"/>
        <end position="154"/>
    </location>
</feature>
<dbReference type="GO" id="GO:0020037">
    <property type="term" value="F:heme binding"/>
    <property type="evidence" value="ECO:0007669"/>
    <property type="project" value="UniProtKB-UniRule"/>
</dbReference>
<keyword evidence="11" id="KW-1185">Reference proteome</keyword>
<keyword evidence="8" id="KW-0288">FMN</keyword>
<feature type="transmembrane region" description="Helical" evidence="8">
    <location>
        <begin position="147"/>
        <end position="164"/>
    </location>
</feature>
<dbReference type="GO" id="GO:0016679">
    <property type="term" value="F:oxidoreductase activity, acting on diphenols and related substances as donors"/>
    <property type="evidence" value="ECO:0007669"/>
    <property type="project" value="TreeGrafter"/>
</dbReference>
<dbReference type="HAMAP" id="MF_01207">
    <property type="entry name" value="MsrQ"/>
    <property type="match status" value="1"/>
</dbReference>
<feature type="transmembrane region" description="Helical" evidence="8">
    <location>
        <begin position="75"/>
        <end position="97"/>
    </location>
</feature>
<dbReference type="GO" id="GO:0010181">
    <property type="term" value="F:FMN binding"/>
    <property type="evidence" value="ECO:0007669"/>
    <property type="project" value="UniProtKB-UniRule"/>
</dbReference>
<keyword evidence="8" id="KW-0285">Flavoprotein</keyword>
<evidence type="ECO:0000256" key="4">
    <source>
        <dbReference type="ARBA" id="ARBA00022692"/>
    </source>
</evidence>
<comment type="cofactor">
    <cofactor evidence="8">
        <name>FMN</name>
        <dbReference type="ChEBI" id="CHEBI:58210"/>
    </cofactor>
    <text evidence="8">Binds 1 FMN per subunit.</text>
</comment>
<dbReference type="Pfam" id="PF01794">
    <property type="entry name" value="Ferric_reduct"/>
    <property type="match status" value="1"/>
</dbReference>
<keyword evidence="8" id="KW-0249">Electron transport</keyword>
<gene>
    <name evidence="8" type="primary">msrQ</name>
    <name evidence="10" type="ORF">ALQ77_04166</name>
</gene>
<keyword evidence="2 8" id="KW-0813">Transport</keyword>
<reference evidence="10 11" key="1">
    <citation type="submission" date="2018-08" db="EMBL/GenBank/DDBJ databases">
        <title>Recombination of ecologically and evolutionarily significant loci maintains genetic cohesion in the Pseudomonas syringae species complex.</title>
        <authorList>
            <person name="Dillon M."/>
            <person name="Thakur S."/>
            <person name="Almeida R.N.D."/>
            <person name="Weir B.S."/>
            <person name="Guttman D.S."/>
        </authorList>
    </citation>
    <scope>NUCLEOTIDE SEQUENCE [LARGE SCALE GENOMIC DNA]</scope>
    <source>
        <strain evidence="10 11">NCPPB2445</strain>
    </source>
</reference>
<keyword evidence="8" id="KW-1003">Cell membrane</keyword>
<comment type="caution">
    <text evidence="10">The sequence shown here is derived from an EMBL/GenBank/DDBJ whole genome shotgun (WGS) entry which is preliminary data.</text>
</comment>
<keyword evidence="8" id="KW-0479">Metal-binding</keyword>
<dbReference type="GO" id="GO:0009055">
    <property type="term" value="F:electron transfer activity"/>
    <property type="evidence" value="ECO:0007669"/>
    <property type="project" value="UniProtKB-UniRule"/>
</dbReference>
<evidence type="ECO:0000256" key="2">
    <source>
        <dbReference type="ARBA" id="ARBA00022448"/>
    </source>
</evidence>
<sequence length="214" mass="24404">MRFPVWRIGVFVAAAIWPLFWLYEALMNALGPDPGKVLVDRLGLGTLILLLITLSMTPLQKLTGWAGWIAVRRQLGLWCFTYVVLHLGSYLAFILGFDWSQLGVELSKRPYIIVGVLGFLGLLSLAVTSNRYSQRRLGVRWKKLHRLVYLILGLGLLHMLWIVRADLKEWAIYAFIGGFLMLLRIPLITRRIPRLMGKKVSSATKAKLRVDGRF</sequence>
<proteinExistence type="inferred from homology"/>
<feature type="transmembrane region" description="Helical" evidence="8">
    <location>
        <begin position="170"/>
        <end position="189"/>
    </location>
</feature>
<feature type="transmembrane region" description="Helical" evidence="8">
    <location>
        <begin position="109"/>
        <end position="127"/>
    </location>
</feature>
<evidence type="ECO:0000256" key="7">
    <source>
        <dbReference type="ARBA" id="ARBA00023136"/>
    </source>
</evidence>
<dbReference type="AlphaFoldDB" id="A0A3M3EXF9"/>
<evidence type="ECO:0000256" key="6">
    <source>
        <dbReference type="ARBA" id="ARBA00023004"/>
    </source>
</evidence>
<evidence type="ECO:0000256" key="8">
    <source>
        <dbReference type="HAMAP-Rule" id="MF_01207"/>
    </source>
</evidence>
<name>A0A3M3EXF9_9PSED</name>
<dbReference type="GO" id="GO:0030091">
    <property type="term" value="P:protein repair"/>
    <property type="evidence" value="ECO:0007669"/>
    <property type="project" value="UniProtKB-UniRule"/>
</dbReference>
<comment type="cofactor">
    <cofactor evidence="8">
        <name>heme b</name>
        <dbReference type="ChEBI" id="CHEBI:60344"/>
    </cofactor>
    <text evidence="8">Binds 1 heme b (iron(II)-protoporphyrin IX) group per subunit.</text>
</comment>
<keyword evidence="3 8" id="KW-0349">Heme</keyword>
<protein>
    <recommendedName>
        <fullName evidence="8">Protein-methionine-sulfoxide reductase heme-binding subunit MsrQ</fullName>
    </recommendedName>
    <alternativeName>
        <fullName evidence="8">Flavocytochrome MsrQ</fullName>
    </alternativeName>
</protein>
<dbReference type="PANTHER" id="PTHR36964">
    <property type="entry name" value="PROTEIN-METHIONINE-SULFOXIDE REDUCTASE HEME-BINDING SUBUNIT MSRQ"/>
    <property type="match status" value="1"/>
</dbReference>
<dbReference type="EMBL" id="RBOJ01000027">
    <property type="protein sequence ID" value="RMM53842.1"/>
    <property type="molecule type" value="Genomic_DNA"/>
</dbReference>
<keyword evidence="4 8" id="KW-0812">Transmembrane</keyword>
<keyword evidence="6 8" id="KW-0408">Iron</keyword>
<keyword evidence="5 8" id="KW-1133">Transmembrane helix</keyword>
<evidence type="ECO:0000259" key="9">
    <source>
        <dbReference type="Pfam" id="PF01794"/>
    </source>
</evidence>
<dbReference type="NCBIfam" id="NF003831">
    <property type="entry name" value="PRK05419.1-2"/>
    <property type="match status" value="1"/>
</dbReference>
<dbReference type="PANTHER" id="PTHR36964:SF1">
    <property type="entry name" value="PROTEIN-METHIONINE-SULFOXIDE REDUCTASE HEME-BINDING SUBUNIT MSRQ"/>
    <property type="match status" value="1"/>
</dbReference>
<accession>A0A3M3EXF9</accession>